<dbReference type="Gene3D" id="2.40.70.10">
    <property type="entry name" value="Acid Proteases"/>
    <property type="match status" value="1"/>
</dbReference>
<dbReference type="InterPro" id="IPR021109">
    <property type="entry name" value="Peptidase_aspartic_dom_sf"/>
</dbReference>
<accession>A0ABZ0S3J8</accession>
<evidence type="ECO:0000313" key="2">
    <source>
        <dbReference type="Proteomes" id="UP001432180"/>
    </source>
</evidence>
<keyword evidence="2" id="KW-1185">Reference proteome</keyword>
<reference evidence="1 2" key="1">
    <citation type="journal article" date="2023" name="Microorganisms">
        <title>Thiorhodovibrio frisius and Trv. litoralis spp. nov., Two Novel Members from a Clade of Fastidious Purple Sulfur Bacteria That Exhibit Unique Red-Shifted Light-Harvesting Capabilities.</title>
        <authorList>
            <person name="Methner A."/>
            <person name="Kuzyk S.B."/>
            <person name="Petersen J."/>
            <person name="Bauer S."/>
            <person name="Brinkmann H."/>
            <person name="Sichau K."/>
            <person name="Wanner G."/>
            <person name="Wolf J."/>
            <person name="Neumann-Schaal M."/>
            <person name="Henke P."/>
            <person name="Tank M."/>
            <person name="Sproer C."/>
            <person name="Bunk B."/>
            <person name="Overmann J."/>
        </authorList>
    </citation>
    <scope>NUCLEOTIDE SEQUENCE [LARGE SCALE GENOMIC DNA]</scope>
    <source>
        <strain evidence="1 2">DSM 6702</strain>
    </source>
</reference>
<evidence type="ECO:0000313" key="1">
    <source>
        <dbReference type="EMBL" id="WPL15214.1"/>
    </source>
</evidence>
<protein>
    <recommendedName>
        <fullName evidence="3">Peptidase A2 domain-containing protein</fullName>
    </recommendedName>
</protein>
<dbReference type="Pfam" id="PF13650">
    <property type="entry name" value="Asp_protease_2"/>
    <property type="match status" value="1"/>
</dbReference>
<proteinExistence type="predicted"/>
<dbReference type="SUPFAM" id="SSF50630">
    <property type="entry name" value="Acid proteases"/>
    <property type="match status" value="1"/>
</dbReference>
<dbReference type="RefSeq" id="WP_328985800.1">
    <property type="nucleotide sequence ID" value="NZ_CP121472.1"/>
</dbReference>
<name>A0ABZ0S3J8_9GAMM</name>
<dbReference type="Proteomes" id="UP001432180">
    <property type="component" value="Chromosome"/>
</dbReference>
<gene>
    <name evidence="1" type="ORF">Thiowin_00097</name>
</gene>
<organism evidence="1 2">
    <name type="scientific">Thiorhodovibrio winogradskyi</name>
    <dbReference type="NCBI Taxonomy" id="77007"/>
    <lineage>
        <taxon>Bacteria</taxon>
        <taxon>Pseudomonadati</taxon>
        <taxon>Pseudomonadota</taxon>
        <taxon>Gammaproteobacteria</taxon>
        <taxon>Chromatiales</taxon>
        <taxon>Chromatiaceae</taxon>
        <taxon>Thiorhodovibrio</taxon>
    </lineage>
</organism>
<dbReference type="EMBL" id="CP121472">
    <property type="protein sequence ID" value="WPL15214.1"/>
    <property type="molecule type" value="Genomic_DNA"/>
</dbReference>
<evidence type="ECO:0008006" key="3">
    <source>
        <dbReference type="Google" id="ProtNLM"/>
    </source>
</evidence>
<sequence>MTLVYRDSLLFTSVTVVHQGVRLDIAELLVDTGSATTLLAIDAVAPLGIQPEVTDHLCRIRGVGGVEYVFSRTIDAIMVAGHEITSIDIEFGALDYGFRMNGILGLDSLLRANAVIDLHCLTIECQE</sequence>